<comment type="caution">
    <text evidence="1">The sequence shown here is derived from an EMBL/GenBank/DDBJ whole genome shotgun (WGS) entry which is preliminary data.</text>
</comment>
<protein>
    <submittedName>
        <fullName evidence="1">Putative conserved repeat domain</fullName>
    </submittedName>
</protein>
<dbReference type="EMBL" id="CAFB01000040">
    <property type="protein sequence ID" value="CCD29402.1"/>
    <property type="molecule type" value="Genomic_DNA"/>
</dbReference>
<dbReference type="Proteomes" id="UP000054051">
    <property type="component" value="Unassembled WGS sequence"/>
</dbReference>
<keyword evidence="2" id="KW-1185">Reference proteome</keyword>
<organism evidence="1 2">
    <name type="scientific">Candidatus Glomeribacter gigasporarum BEG34</name>
    <dbReference type="NCBI Taxonomy" id="1070319"/>
    <lineage>
        <taxon>Bacteria</taxon>
        <taxon>Pseudomonadati</taxon>
        <taxon>Pseudomonadota</taxon>
        <taxon>Betaproteobacteria</taxon>
        <taxon>Burkholderiales</taxon>
        <taxon>Burkholderiaceae</taxon>
        <taxon>Candidatus Glomeribacter</taxon>
    </lineage>
</organism>
<dbReference type="Gene3D" id="2.60.40.10">
    <property type="entry name" value="Immunoglobulins"/>
    <property type="match status" value="1"/>
</dbReference>
<name>G2J9F5_9BURK</name>
<proteinExistence type="predicted"/>
<evidence type="ECO:0000313" key="1">
    <source>
        <dbReference type="EMBL" id="CCD29402.1"/>
    </source>
</evidence>
<gene>
    <name evidence="1" type="ORF">CAGGBEG34_230043</name>
</gene>
<reference evidence="1 2" key="1">
    <citation type="submission" date="2011-08" db="EMBL/GenBank/DDBJ databases">
        <title>The genome of the obligate endobacterium of an arbuscular mycorrhizal fungus reveals an interphylum network of nutritional interactions.</title>
        <authorList>
            <person name="Ghignone S."/>
            <person name="Salvioli A."/>
            <person name="Anca I."/>
            <person name="Lumini E."/>
            <person name="Ortu G."/>
            <person name="Petiti L."/>
            <person name="Cruveiller S."/>
            <person name="Bianciotto V."/>
            <person name="Piffanelli P."/>
            <person name="Lanfranco L."/>
            <person name="Bonfante P."/>
        </authorList>
    </citation>
    <scope>NUCLEOTIDE SEQUENCE [LARGE SCALE GENOMIC DNA]</scope>
    <source>
        <strain evidence="1 2">BEG34</strain>
    </source>
</reference>
<accession>G2J9F5</accession>
<dbReference type="SUPFAM" id="SSF49373">
    <property type="entry name" value="Invasin/intimin cell-adhesion fragments"/>
    <property type="match status" value="1"/>
</dbReference>
<dbReference type="RefSeq" id="WP_006682593.1">
    <property type="nucleotide sequence ID" value="NZ_CAFB01000040.1"/>
</dbReference>
<dbReference type="AlphaFoldDB" id="G2J9F5"/>
<dbReference type="STRING" id="1070319.CAGGBEG34_230043"/>
<dbReference type="OrthoDB" id="9773411at2"/>
<sequence length="1093" mass="119718">MQIKPVVFALAAAYPAFGAAQSRIGWPLLDPYAPNPAVLKRQIGEADYAANAAVGKVVVDTDRNEVPADGQSPVQVTVKLFDKNGAPLTQPAFVTVETDGGRILVNGAPTDELGPEKRDLDRVTPGTQIQVDQGTATFRLLAPMNPQDVRVRVSAGAAVAEGVIRFVPELREMIAAGLIEGVISLRRLNAAALAPARSNDGFEQELKRWSRQFNHGKANAAARTAFFLKGKILGQTLLTAAFDSDKETRSRLMRDIDPEQFYPVYGDSSVSGFDARSSDRLYVRIDHKKSYLLYGDFATGDGFSQRTGGGAVANVRQRMFGQYNRSATGVRGHYERGPALGNVFASYDNLKQVIEEYPANGTSGPFAVKNNTAIVNSEKVELLVRDRNQLGVVKRVTRLTRFEDYSFEPFSGRILFTRPIASVTEEGDPQSIRVTYEVEQGGEKFWTIGADGQLTLGPVTLGGSAVEDKNPLSPYKLYSANTVIALGQKTALVAEVARTTSTTYTADGKVYTTPSGQSGEVSEKASGNAARVELVHQGDVTRLNAFWRRTDTGFNNTAADLSGGRGEAGVKGSVQVADGVRLFGEALRTEDRTTAARRDAARAGVAFQLGERLTTDVSLQRVRETAGMPSTAGIAPNTAPLNMNQSPTGGFFGNGIPNTSIDPVTGATINTFAPLNSTAGVANVKALNATTVRVGAQYKVSDQFTLSGDVEKGIHNETQHRYGVGASYQVAERTRLYTRYERQSGLASIYSLNPADRSASWIAGIENTYMPGGALFSEYRLRDALSGQTANVRDMAQASGVRNTWNIAEGISATTSAEYLHVFNGPQQKALALSGGLDYAANPLWRGSTKLEFRRLFDNPALLGNQGQNQWLSTVAVARKLDRDWTLLARNYVLYTQNQDNAQAQPLGNTMQNRAQIGVAWRPVDNNRVNALAMYEYKLERDDAQAERANIRTDAHILSTHMDYHPSRPWWMTLRLAGKRQTDRLRTGQQDSYYAWLTGGRIVYDITENWDVGMLGMYQRDKNRQGQWAQGVEVGRLLGQNLWVSAGYNWAGFHSDLNEADYTARGPYLRLRFKFDEHLFSGRNPQINRTLPR</sequence>
<evidence type="ECO:0000313" key="2">
    <source>
        <dbReference type="Proteomes" id="UP000054051"/>
    </source>
</evidence>
<dbReference type="InterPro" id="IPR008964">
    <property type="entry name" value="Invasin/intimin_cell_adhesion"/>
</dbReference>
<dbReference type="InterPro" id="IPR013783">
    <property type="entry name" value="Ig-like_fold"/>
</dbReference>
<dbReference type="SUPFAM" id="SSF56935">
    <property type="entry name" value="Porins"/>
    <property type="match status" value="1"/>
</dbReference>
<dbReference type="eggNOG" id="COG1361">
    <property type="taxonomic scope" value="Bacteria"/>
</dbReference>